<name>G0SFW9_CHATD</name>
<feature type="region of interest" description="Disordered" evidence="1">
    <location>
        <begin position="340"/>
        <end position="386"/>
    </location>
</feature>
<organism evidence="3">
    <name type="scientific">Chaetomium thermophilum (strain DSM 1495 / CBS 144.50 / IMI 039719)</name>
    <name type="common">Thermochaetoides thermophila</name>
    <dbReference type="NCBI Taxonomy" id="759272"/>
    <lineage>
        <taxon>Eukaryota</taxon>
        <taxon>Fungi</taxon>
        <taxon>Dikarya</taxon>
        <taxon>Ascomycota</taxon>
        <taxon>Pezizomycotina</taxon>
        <taxon>Sordariomycetes</taxon>
        <taxon>Sordariomycetidae</taxon>
        <taxon>Sordariales</taxon>
        <taxon>Chaetomiaceae</taxon>
        <taxon>Thermochaetoides</taxon>
    </lineage>
</organism>
<dbReference type="EMBL" id="GL988047">
    <property type="protein sequence ID" value="EGS17884.1"/>
    <property type="molecule type" value="Genomic_DNA"/>
</dbReference>
<dbReference type="Proteomes" id="UP000008066">
    <property type="component" value="Unassembled WGS sequence"/>
</dbReference>
<evidence type="ECO:0000313" key="3">
    <source>
        <dbReference type="Proteomes" id="UP000008066"/>
    </source>
</evidence>
<evidence type="ECO:0000256" key="1">
    <source>
        <dbReference type="SAM" id="MobiDB-lite"/>
    </source>
</evidence>
<evidence type="ECO:0000313" key="2">
    <source>
        <dbReference type="EMBL" id="EGS17884.1"/>
    </source>
</evidence>
<dbReference type="OrthoDB" id="5387995at2759"/>
<dbReference type="OMA" id="EHESRYM"/>
<dbReference type="eggNOG" id="ENOG502RA80">
    <property type="taxonomic scope" value="Eukaryota"/>
</dbReference>
<dbReference type="STRING" id="759272.G0SFW9"/>
<accession>G0SFW9</accession>
<reference evidence="2 3" key="1">
    <citation type="journal article" date="2011" name="Cell">
        <title>Insight into structure and assembly of the nuclear pore complex by utilizing the genome of a eukaryotic thermophile.</title>
        <authorList>
            <person name="Amlacher S."/>
            <person name="Sarges P."/>
            <person name="Flemming D."/>
            <person name="van Noort V."/>
            <person name="Kunze R."/>
            <person name="Devos D.P."/>
            <person name="Arumugam M."/>
            <person name="Bork P."/>
            <person name="Hurt E."/>
        </authorList>
    </citation>
    <scope>NUCLEOTIDE SEQUENCE [LARGE SCALE GENOMIC DNA]</scope>
    <source>
        <strain evidence="3">DSM 1495 / CBS 144.50 / IMI 039719</strain>
    </source>
</reference>
<dbReference type="KEGG" id="cthr:CTHT_0072420"/>
<protein>
    <submittedName>
        <fullName evidence="2">Uncharacterized protein</fullName>
    </submittedName>
</protein>
<keyword evidence="3" id="KW-1185">Reference proteome</keyword>
<gene>
    <name evidence="2" type="ORF">CTHT_0072420</name>
</gene>
<feature type="compositionally biased region" description="Polar residues" evidence="1">
    <location>
        <begin position="345"/>
        <end position="360"/>
    </location>
</feature>
<dbReference type="HOGENOM" id="CLU_039657_0_0_1"/>
<feature type="compositionally biased region" description="Acidic residues" evidence="1">
    <location>
        <begin position="461"/>
        <end position="470"/>
    </location>
</feature>
<sequence>MGVQLEPLNQGLSEYGPWHFHDIRFQQDQRAELEAALLQTASIPGLNDTLREISRAGRREASSGSTHRDAIIPEVVLSVSKTASRPPSPGPSTGHISPPAETWPSTPPTTPTTPVKSYLPVLPDAPNPYWTFRHLSVPEGPILTFPLERACEPVIRPSLKRRRPDTDVDGPNTASLSCKKRRLLRNLVTSRLSQPFSLPATHIVNRESAATGDKRFAKLAAMMAARRMVTTTLGQQQQMQQPSPSTWLRRAAVLNRLRQRVCAEAAERGGILATADLAAKAAAFRQQGQATATIVGGRYLVQDATPNRLAPGSAVRPATGLPQPTAIPVVVSPVPCSNARPIHPLTTNPSPSSSAQISKQTPPPPPTGPTARLRIPSPQLRPLRSPELRVTRPLVPLELEDLSKLDEGSVQIPACPPSDDTDDDGVAFPTSEHESRYMHDDEEEVGVYADFSVIFGGGGNDIEEEEGEGGDGEHVEDYMDDLDGIPWCARC</sequence>
<dbReference type="RefSeq" id="XP_006697502.1">
    <property type="nucleotide sequence ID" value="XM_006697439.1"/>
</dbReference>
<dbReference type="GeneID" id="18261280"/>
<dbReference type="AlphaFoldDB" id="G0SFW9"/>
<proteinExistence type="predicted"/>
<feature type="region of interest" description="Disordered" evidence="1">
    <location>
        <begin position="81"/>
        <end position="118"/>
    </location>
</feature>
<feature type="region of interest" description="Disordered" evidence="1">
    <location>
        <begin position="458"/>
        <end position="478"/>
    </location>
</feature>